<dbReference type="SMART" id="SM00100">
    <property type="entry name" value="cNMP"/>
    <property type="match status" value="1"/>
</dbReference>
<feature type="domain" description="HTH crp-type" evidence="5">
    <location>
        <begin position="131"/>
        <end position="203"/>
    </location>
</feature>
<proteinExistence type="predicted"/>
<dbReference type="InterPro" id="IPR012318">
    <property type="entry name" value="HTH_CRP"/>
</dbReference>
<dbReference type="SUPFAM" id="SSF51206">
    <property type="entry name" value="cAMP-binding domain-like"/>
    <property type="match status" value="1"/>
</dbReference>
<organism evidence="6 7">
    <name type="scientific">Streptomyces netropsis</name>
    <name type="common">Streptoverticillium netropsis</name>
    <dbReference type="NCBI Taxonomy" id="55404"/>
    <lineage>
        <taxon>Bacteria</taxon>
        <taxon>Bacillati</taxon>
        <taxon>Actinomycetota</taxon>
        <taxon>Actinomycetes</taxon>
        <taxon>Kitasatosporales</taxon>
        <taxon>Streptomycetaceae</taxon>
        <taxon>Streptomyces</taxon>
    </lineage>
</organism>
<evidence type="ECO:0000259" key="5">
    <source>
        <dbReference type="PROSITE" id="PS51063"/>
    </source>
</evidence>
<dbReference type="PANTHER" id="PTHR24567">
    <property type="entry name" value="CRP FAMILY TRANSCRIPTIONAL REGULATORY PROTEIN"/>
    <property type="match status" value="1"/>
</dbReference>
<evidence type="ECO:0000256" key="2">
    <source>
        <dbReference type="ARBA" id="ARBA00023125"/>
    </source>
</evidence>
<keyword evidence="2" id="KW-0238">DNA-binding</keyword>
<dbReference type="InterPro" id="IPR036390">
    <property type="entry name" value="WH_DNA-bd_sf"/>
</dbReference>
<dbReference type="SUPFAM" id="SSF46785">
    <property type="entry name" value="Winged helix' DNA-binding domain"/>
    <property type="match status" value="1"/>
</dbReference>
<reference evidence="6 7" key="1">
    <citation type="submission" date="2020-08" db="EMBL/GenBank/DDBJ databases">
        <title>Genomic Encyclopedia of Type Strains, Phase III (KMG-III): the genomes of soil and plant-associated and newly described type strains.</title>
        <authorList>
            <person name="Whitman W."/>
        </authorList>
    </citation>
    <scope>NUCLEOTIDE SEQUENCE [LARGE SCALE GENOMIC DNA]</scope>
    <source>
        <strain evidence="6 7">CECT 3265</strain>
    </source>
</reference>
<dbReference type="InterPro" id="IPR036388">
    <property type="entry name" value="WH-like_DNA-bd_sf"/>
</dbReference>
<dbReference type="GO" id="GO:0003677">
    <property type="term" value="F:DNA binding"/>
    <property type="evidence" value="ECO:0007669"/>
    <property type="project" value="UniProtKB-KW"/>
</dbReference>
<keyword evidence="7" id="KW-1185">Reference proteome</keyword>
<dbReference type="InterPro" id="IPR050397">
    <property type="entry name" value="Env_Response_Regulators"/>
</dbReference>
<feature type="domain" description="Cyclic nucleotide-binding" evidence="4">
    <location>
        <begin position="1"/>
        <end position="101"/>
    </location>
</feature>
<keyword evidence="3" id="KW-0804">Transcription</keyword>
<dbReference type="PROSITE" id="PS51063">
    <property type="entry name" value="HTH_CRP_2"/>
    <property type="match status" value="1"/>
</dbReference>
<dbReference type="Pfam" id="PF13545">
    <property type="entry name" value="HTH_Crp_2"/>
    <property type="match status" value="1"/>
</dbReference>
<protein>
    <submittedName>
        <fullName evidence="6">CRP-like cAMP-binding protein</fullName>
    </submittedName>
</protein>
<dbReference type="Pfam" id="PF00027">
    <property type="entry name" value="cNMP_binding"/>
    <property type="match status" value="1"/>
</dbReference>
<dbReference type="Proteomes" id="UP000556436">
    <property type="component" value="Unassembled WGS sequence"/>
</dbReference>
<evidence type="ECO:0000256" key="3">
    <source>
        <dbReference type="ARBA" id="ARBA00023163"/>
    </source>
</evidence>
<comment type="caution">
    <text evidence="6">The sequence shown here is derived from an EMBL/GenBank/DDBJ whole genome shotgun (WGS) entry which is preliminary data.</text>
</comment>
<gene>
    <name evidence="6" type="ORF">FHS38_003520</name>
</gene>
<dbReference type="Gene3D" id="2.60.120.10">
    <property type="entry name" value="Jelly Rolls"/>
    <property type="match status" value="1"/>
</dbReference>
<name>A0A7W7PE51_STRNE</name>
<dbReference type="PROSITE" id="PS00889">
    <property type="entry name" value="CNMP_BINDING_2"/>
    <property type="match status" value="1"/>
</dbReference>
<accession>A0A7W7PE51</accession>
<dbReference type="CDD" id="cd00038">
    <property type="entry name" value="CAP_ED"/>
    <property type="match status" value="1"/>
</dbReference>
<dbReference type="AlphaFoldDB" id="A0A7W7PE51"/>
<evidence type="ECO:0000313" key="7">
    <source>
        <dbReference type="Proteomes" id="UP000556436"/>
    </source>
</evidence>
<dbReference type="Gene3D" id="1.10.10.10">
    <property type="entry name" value="Winged helix-like DNA-binding domain superfamily/Winged helix DNA-binding domain"/>
    <property type="match status" value="1"/>
</dbReference>
<dbReference type="EMBL" id="JACHJG010000006">
    <property type="protein sequence ID" value="MBB4887466.1"/>
    <property type="molecule type" value="Genomic_DNA"/>
</dbReference>
<dbReference type="InterPro" id="IPR014710">
    <property type="entry name" value="RmlC-like_jellyroll"/>
</dbReference>
<keyword evidence="1" id="KW-0805">Transcription regulation</keyword>
<evidence type="ECO:0000256" key="1">
    <source>
        <dbReference type="ARBA" id="ARBA00023015"/>
    </source>
</evidence>
<dbReference type="GO" id="GO:0003700">
    <property type="term" value="F:DNA-binding transcription factor activity"/>
    <property type="evidence" value="ECO:0007669"/>
    <property type="project" value="TreeGrafter"/>
</dbReference>
<dbReference type="PANTHER" id="PTHR24567:SF74">
    <property type="entry name" value="HTH-TYPE TRANSCRIPTIONAL REGULATOR ARCR"/>
    <property type="match status" value="1"/>
</dbReference>
<dbReference type="InterPro" id="IPR000595">
    <property type="entry name" value="cNMP-bd_dom"/>
</dbReference>
<dbReference type="InterPro" id="IPR018490">
    <property type="entry name" value="cNMP-bd_dom_sf"/>
</dbReference>
<evidence type="ECO:0000313" key="6">
    <source>
        <dbReference type="EMBL" id="MBB4887466.1"/>
    </source>
</evidence>
<dbReference type="RefSeq" id="WP_229822007.1">
    <property type="nucleotide sequence ID" value="NZ_BMRW01000002.1"/>
</dbReference>
<dbReference type="GO" id="GO:0005829">
    <property type="term" value="C:cytosol"/>
    <property type="evidence" value="ECO:0007669"/>
    <property type="project" value="TreeGrafter"/>
</dbReference>
<dbReference type="InterPro" id="IPR018488">
    <property type="entry name" value="cNMP-bd_CS"/>
</dbReference>
<sequence length="212" mass="22600">MLGEDMWAALLRLVPERQRETRSVLLRQGDPATHVLVLCSGSAAVTRRDGHGQRTLLAVRGAGELLGELSLLDGGVRSATVIAAEPCRVHTVPAPTFETFINEYGALPALARHAVGRIRESEEIRQELATASVAARLASALLRLAIASQGPADRPVVIRLTQEELAQLIGASRNSVVQALAPWRSAGWIRTAPGGGLLLECCEGLRAVVAKR</sequence>
<dbReference type="PROSITE" id="PS50042">
    <property type="entry name" value="CNMP_BINDING_3"/>
    <property type="match status" value="1"/>
</dbReference>
<evidence type="ECO:0000259" key="4">
    <source>
        <dbReference type="PROSITE" id="PS50042"/>
    </source>
</evidence>